<evidence type="ECO:0000256" key="1">
    <source>
        <dbReference type="SAM" id="SignalP"/>
    </source>
</evidence>
<dbReference type="EMBL" id="CAJOBE010036429">
    <property type="protein sequence ID" value="CAF4310968.1"/>
    <property type="molecule type" value="Genomic_DNA"/>
</dbReference>
<reference evidence="2" key="1">
    <citation type="submission" date="2021-02" db="EMBL/GenBank/DDBJ databases">
        <authorList>
            <person name="Nowell W R."/>
        </authorList>
    </citation>
    <scope>NUCLEOTIDE SEQUENCE</scope>
</reference>
<feature type="signal peptide" evidence="1">
    <location>
        <begin position="1"/>
        <end position="21"/>
    </location>
</feature>
<dbReference type="AlphaFoldDB" id="A0A820IPU5"/>
<sequence>MRTTTILVVLFIAEYWFSVEAKFIRDDQDLYSQPLLRMVRAFIDGNLA</sequence>
<name>A0A820IPU5_9BILA</name>
<protein>
    <submittedName>
        <fullName evidence="2">Uncharacterized protein</fullName>
    </submittedName>
</protein>
<evidence type="ECO:0000313" key="3">
    <source>
        <dbReference type="Proteomes" id="UP000663874"/>
    </source>
</evidence>
<feature type="non-terminal residue" evidence="2">
    <location>
        <position position="48"/>
    </location>
</feature>
<evidence type="ECO:0000313" key="2">
    <source>
        <dbReference type="EMBL" id="CAF4310968.1"/>
    </source>
</evidence>
<gene>
    <name evidence="2" type="ORF">FNK824_LOCUS40992</name>
</gene>
<feature type="chain" id="PRO_5032433994" evidence="1">
    <location>
        <begin position="22"/>
        <end position="48"/>
    </location>
</feature>
<dbReference type="Proteomes" id="UP000663874">
    <property type="component" value="Unassembled WGS sequence"/>
</dbReference>
<accession>A0A820IPU5</accession>
<organism evidence="2 3">
    <name type="scientific">Rotaria sordida</name>
    <dbReference type="NCBI Taxonomy" id="392033"/>
    <lineage>
        <taxon>Eukaryota</taxon>
        <taxon>Metazoa</taxon>
        <taxon>Spiralia</taxon>
        <taxon>Gnathifera</taxon>
        <taxon>Rotifera</taxon>
        <taxon>Eurotatoria</taxon>
        <taxon>Bdelloidea</taxon>
        <taxon>Philodinida</taxon>
        <taxon>Philodinidae</taxon>
        <taxon>Rotaria</taxon>
    </lineage>
</organism>
<proteinExistence type="predicted"/>
<comment type="caution">
    <text evidence="2">The sequence shown here is derived from an EMBL/GenBank/DDBJ whole genome shotgun (WGS) entry which is preliminary data.</text>
</comment>
<keyword evidence="1" id="KW-0732">Signal</keyword>